<keyword evidence="1" id="KW-0812">Transmembrane</keyword>
<accession>A0A501PH10</accession>
<dbReference type="InterPro" id="IPR014729">
    <property type="entry name" value="Rossmann-like_a/b/a_fold"/>
</dbReference>
<evidence type="ECO:0000313" key="3">
    <source>
        <dbReference type="EMBL" id="TPD59485.1"/>
    </source>
</evidence>
<dbReference type="AlphaFoldDB" id="A0A501PH10"/>
<sequence length="271" mass="29991">MEWGNIISRTAWALLQPSNSLLLILAIGLILVWRGSRKWGLRLSFFSLICLVLIGISPVGQWLAVPLESRFADYRAVPAGDYAGIIVLGGAENSYLSSVHDQANLSGRSERLIAGVKLARQFPGLPLIYSGGLGDEDEWTESRVAKRFFQDVGLDMSRVRLESKAYNTWTNAVRSLELIREQGLDDKGTWLLVTSANHMPRSVGAFREAGFNVRPCPVDFDTDLAYSSFPDFDSGKNLGRFDDVAHEWLGLVVYYVTGRSSSLFPGKGDLN</sequence>
<protein>
    <submittedName>
        <fullName evidence="3">YdcF family protein</fullName>
    </submittedName>
</protein>
<evidence type="ECO:0000256" key="1">
    <source>
        <dbReference type="SAM" id="Phobius"/>
    </source>
</evidence>
<feature type="domain" description="DUF218" evidence="2">
    <location>
        <begin position="84"/>
        <end position="250"/>
    </location>
</feature>
<dbReference type="GO" id="GO:0000270">
    <property type="term" value="P:peptidoglycan metabolic process"/>
    <property type="evidence" value="ECO:0007669"/>
    <property type="project" value="TreeGrafter"/>
</dbReference>
<keyword evidence="1" id="KW-1133">Transmembrane helix</keyword>
<dbReference type="InterPro" id="IPR003848">
    <property type="entry name" value="DUF218"/>
</dbReference>
<dbReference type="Gene3D" id="3.40.50.620">
    <property type="entry name" value="HUPs"/>
    <property type="match status" value="1"/>
</dbReference>
<evidence type="ECO:0000313" key="4">
    <source>
        <dbReference type="Proteomes" id="UP000319148"/>
    </source>
</evidence>
<comment type="caution">
    <text evidence="3">The sequence shown here is derived from an EMBL/GenBank/DDBJ whole genome shotgun (WGS) entry which is preliminary data.</text>
</comment>
<dbReference type="Proteomes" id="UP000319148">
    <property type="component" value="Unassembled WGS sequence"/>
</dbReference>
<dbReference type="PANTHER" id="PTHR30336:SF4">
    <property type="entry name" value="ENVELOPE BIOGENESIS FACTOR ELYC"/>
    <property type="match status" value="1"/>
</dbReference>
<feature type="transmembrane region" description="Helical" evidence="1">
    <location>
        <begin position="45"/>
        <end position="65"/>
    </location>
</feature>
<dbReference type="GO" id="GO:0043164">
    <property type="term" value="P:Gram-negative-bacterium-type cell wall biogenesis"/>
    <property type="evidence" value="ECO:0007669"/>
    <property type="project" value="TreeGrafter"/>
</dbReference>
<evidence type="ECO:0000259" key="2">
    <source>
        <dbReference type="Pfam" id="PF02698"/>
    </source>
</evidence>
<keyword evidence="1" id="KW-0472">Membrane</keyword>
<reference evidence="4" key="1">
    <citation type="submission" date="2019-06" db="EMBL/GenBank/DDBJ databases">
        <title>The complete genome of Emcibacter congregatus ZYLT.</title>
        <authorList>
            <person name="Zhao Z."/>
        </authorList>
    </citation>
    <scope>NUCLEOTIDE SEQUENCE [LARGE SCALE GENOMIC DNA]</scope>
    <source>
        <strain evidence="4">MCCC 1A06723</strain>
    </source>
</reference>
<dbReference type="CDD" id="cd06259">
    <property type="entry name" value="YdcF-like"/>
    <property type="match status" value="1"/>
</dbReference>
<name>A0A501PH10_9PROT</name>
<gene>
    <name evidence="3" type="ORF">FIV46_11900</name>
</gene>
<proteinExistence type="predicted"/>
<dbReference type="EMBL" id="VFIY01000014">
    <property type="protein sequence ID" value="TPD59485.1"/>
    <property type="molecule type" value="Genomic_DNA"/>
</dbReference>
<dbReference type="Pfam" id="PF02698">
    <property type="entry name" value="DUF218"/>
    <property type="match status" value="1"/>
</dbReference>
<dbReference type="PANTHER" id="PTHR30336">
    <property type="entry name" value="INNER MEMBRANE PROTEIN, PROBABLE PERMEASE"/>
    <property type="match status" value="1"/>
</dbReference>
<organism evidence="3 4">
    <name type="scientific">Emcibacter nanhaiensis</name>
    <dbReference type="NCBI Taxonomy" id="1505037"/>
    <lineage>
        <taxon>Bacteria</taxon>
        <taxon>Pseudomonadati</taxon>
        <taxon>Pseudomonadota</taxon>
        <taxon>Alphaproteobacteria</taxon>
        <taxon>Emcibacterales</taxon>
        <taxon>Emcibacteraceae</taxon>
        <taxon>Emcibacter</taxon>
    </lineage>
</organism>
<dbReference type="InterPro" id="IPR051599">
    <property type="entry name" value="Cell_Envelope_Assoc"/>
</dbReference>
<dbReference type="RefSeq" id="WP_139941148.1">
    <property type="nucleotide sequence ID" value="NZ_JBHSYP010000006.1"/>
</dbReference>
<dbReference type="OrthoDB" id="9809813at2"/>
<dbReference type="GO" id="GO:0005886">
    <property type="term" value="C:plasma membrane"/>
    <property type="evidence" value="ECO:0007669"/>
    <property type="project" value="TreeGrafter"/>
</dbReference>
<feature type="transmembrane region" description="Helical" evidence="1">
    <location>
        <begin position="12"/>
        <end position="33"/>
    </location>
</feature>
<keyword evidence="4" id="KW-1185">Reference proteome</keyword>